<dbReference type="VEuPathDB" id="FungiDB:BO80DRAFT_348490"/>
<feature type="non-terminal residue" evidence="3">
    <location>
        <position position="1"/>
    </location>
</feature>
<name>A0A395H915_9EURO</name>
<dbReference type="EMBL" id="KZ824425">
    <property type="protein sequence ID" value="RAL04170.1"/>
    <property type="molecule type" value="Genomic_DNA"/>
</dbReference>
<evidence type="ECO:0000256" key="2">
    <source>
        <dbReference type="SAM" id="MobiDB-lite"/>
    </source>
</evidence>
<keyword evidence="1" id="KW-0175">Coiled coil</keyword>
<proteinExistence type="predicted"/>
<evidence type="ECO:0000313" key="4">
    <source>
        <dbReference type="Proteomes" id="UP000249402"/>
    </source>
</evidence>
<reference evidence="3 4" key="1">
    <citation type="submission" date="2018-02" db="EMBL/GenBank/DDBJ databases">
        <title>The genomes of Aspergillus section Nigri reveals drivers in fungal speciation.</title>
        <authorList>
            <consortium name="DOE Joint Genome Institute"/>
            <person name="Vesth T.C."/>
            <person name="Nybo J."/>
            <person name="Theobald S."/>
            <person name="Brandl J."/>
            <person name="Frisvad J.C."/>
            <person name="Nielsen K.F."/>
            <person name="Lyhne E.K."/>
            <person name="Kogle M.E."/>
            <person name="Kuo A."/>
            <person name="Riley R."/>
            <person name="Clum A."/>
            <person name="Nolan M."/>
            <person name="Lipzen A."/>
            <person name="Salamov A."/>
            <person name="Henrissat B."/>
            <person name="Wiebenga A."/>
            <person name="De vries R.P."/>
            <person name="Grigoriev I.V."/>
            <person name="Mortensen U.H."/>
            <person name="Andersen M.R."/>
            <person name="Baker S.E."/>
        </authorList>
    </citation>
    <scope>NUCLEOTIDE SEQUENCE [LARGE SCALE GENOMIC DNA]</scope>
    <source>
        <strain evidence="3 4">CBS 121593</strain>
    </source>
</reference>
<sequence length="245" mass="27674">GVGYDDLPLLGQKPNDAVLEYHQLPVLRKLDWRVDENGLPVRRPLKDIVSQTAAFAQTRGFEVEQPCHHCRYNKSVWKTCVVGFDTKEGGNMHGACACCRFSRRYCNLISRGSDENASPNSQDHLSSDDTYGQGREFALRPCNATPTPGGTEMNHETPIKSQSFWDPIRDIKSERDNLMSPSLSCRLDGDVIPFPLGPETIDNLPLLKQAAEEMEVHLETLKRRIRQLEEKDKAQNEAVNPWDLV</sequence>
<keyword evidence="4" id="KW-1185">Reference proteome</keyword>
<feature type="region of interest" description="Disordered" evidence="2">
    <location>
        <begin position="112"/>
        <end position="131"/>
    </location>
</feature>
<feature type="compositionally biased region" description="Polar residues" evidence="2">
    <location>
        <begin position="115"/>
        <end position="130"/>
    </location>
</feature>
<dbReference type="Proteomes" id="UP000249402">
    <property type="component" value="Unassembled WGS sequence"/>
</dbReference>
<protein>
    <submittedName>
        <fullName evidence="3">Uncharacterized protein</fullName>
    </submittedName>
</protein>
<organism evidence="3 4">
    <name type="scientific">Aspergillus ibericus CBS 121593</name>
    <dbReference type="NCBI Taxonomy" id="1448316"/>
    <lineage>
        <taxon>Eukaryota</taxon>
        <taxon>Fungi</taxon>
        <taxon>Dikarya</taxon>
        <taxon>Ascomycota</taxon>
        <taxon>Pezizomycotina</taxon>
        <taxon>Eurotiomycetes</taxon>
        <taxon>Eurotiomycetidae</taxon>
        <taxon>Eurotiales</taxon>
        <taxon>Aspergillaceae</taxon>
        <taxon>Aspergillus</taxon>
        <taxon>Aspergillus subgen. Circumdati</taxon>
    </lineage>
</organism>
<dbReference type="Pfam" id="PF12511">
    <property type="entry name" value="DUF3716"/>
    <property type="match status" value="1"/>
</dbReference>
<accession>A0A395H915</accession>
<gene>
    <name evidence="3" type="ORF">BO80DRAFT_348490</name>
</gene>
<evidence type="ECO:0000256" key="1">
    <source>
        <dbReference type="SAM" id="Coils"/>
    </source>
</evidence>
<dbReference type="RefSeq" id="XP_025578497.1">
    <property type="nucleotide sequence ID" value="XM_025715460.1"/>
</dbReference>
<feature type="coiled-coil region" evidence="1">
    <location>
        <begin position="204"/>
        <end position="238"/>
    </location>
</feature>
<dbReference type="GeneID" id="37220325"/>
<dbReference type="AlphaFoldDB" id="A0A395H915"/>
<dbReference type="InterPro" id="IPR022190">
    <property type="entry name" value="DUF3716"/>
</dbReference>
<dbReference type="OrthoDB" id="4499406at2759"/>
<evidence type="ECO:0000313" key="3">
    <source>
        <dbReference type="EMBL" id="RAL04170.1"/>
    </source>
</evidence>